<accession>A0A6L6XNL6</accession>
<name>A0A6L6XNL6_9ACTN</name>
<proteinExistence type="predicted"/>
<dbReference type="Proteomes" id="UP000473525">
    <property type="component" value="Unassembled WGS sequence"/>
</dbReference>
<organism evidence="3 4">
    <name type="scientific">Nocardioides agri</name>
    <dbReference type="NCBI Taxonomy" id="2682843"/>
    <lineage>
        <taxon>Bacteria</taxon>
        <taxon>Bacillati</taxon>
        <taxon>Actinomycetota</taxon>
        <taxon>Actinomycetes</taxon>
        <taxon>Propionibacteriales</taxon>
        <taxon>Nocardioidaceae</taxon>
        <taxon>Nocardioides</taxon>
    </lineage>
</organism>
<keyword evidence="4" id="KW-1185">Reference proteome</keyword>
<feature type="compositionally biased region" description="Low complexity" evidence="1">
    <location>
        <begin position="301"/>
        <end position="324"/>
    </location>
</feature>
<reference evidence="3 4" key="1">
    <citation type="submission" date="2019-12" db="EMBL/GenBank/DDBJ databases">
        <authorList>
            <person name="Huq M.A."/>
        </authorList>
    </citation>
    <scope>NUCLEOTIDE SEQUENCE [LARGE SCALE GENOMIC DNA]</scope>
    <source>
        <strain evidence="3 4">MAH-18</strain>
    </source>
</reference>
<dbReference type="AlphaFoldDB" id="A0A6L6XNL6"/>
<evidence type="ECO:0000259" key="2">
    <source>
        <dbReference type="Pfam" id="PF13406"/>
    </source>
</evidence>
<evidence type="ECO:0000313" key="4">
    <source>
        <dbReference type="Proteomes" id="UP000473525"/>
    </source>
</evidence>
<dbReference type="Gene3D" id="1.10.530.10">
    <property type="match status" value="1"/>
</dbReference>
<dbReference type="SUPFAM" id="SSF53955">
    <property type="entry name" value="Lysozyme-like"/>
    <property type="match status" value="1"/>
</dbReference>
<feature type="compositionally biased region" description="Basic and acidic residues" evidence="1">
    <location>
        <begin position="259"/>
        <end position="277"/>
    </location>
</feature>
<dbReference type="Pfam" id="PF13406">
    <property type="entry name" value="SLT_2"/>
    <property type="match status" value="1"/>
</dbReference>
<evidence type="ECO:0000313" key="3">
    <source>
        <dbReference type="EMBL" id="MVQ48186.1"/>
    </source>
</evidence>
<dbReference type="GO" id="GO:0008933">
    <property type="term" value="F:peptidoglycan lytic transglycosylase activity"/>
    <property type="evidence" value="ECO:0007669"/>
    <property type="project" value="TreeGrafter"/>
</dbReference>
<dbReference type="InterPro" id="IPR031304">
    <property type="entry name" value="SLT_2"/>
</dbReference>
<dbReference type="CDD" id="cd13399">
    <property type="entry name" value="Slt35-like"/>
    <property type="match status" value="1"/>
</dbReference>
<dbReference type="InterPro" id="IPR043426">
    <property type="entry name" value="MltB-like"/>
</dbReference>
<feature type="region of interest" description="Disordered" evidence="1">
    <location>
        <begin position="254"/>
        <end position="376"/>
    </location>
</feature>
<comment type="caution">
    <text evidence="3">The sequence shown here is derived from an EMBL/GenBank/DDBJ whole genome shotgun (WGS) entry which is preliminary data.</text>
</comment>
<dbReference type="InterPro" id="IPR023346">
    <property type="entry name" value="Lysozyme-like_dom_sf"/>
</dbReference>
<gene>
    <name evidence="3" type="ORF">GON03_03260</name>
</gene>
<dbReference type="GO" id="GO:0009253">
    <property type="term" value="P:peptidoglycan catabolic process"/>
    <property type="evidence" value="ECO:0007669"/>
    <property type="project" value="TreeGrafter"/>
</dbReference>
<sequence length="376" mass="38023">MACVSSVNAAASLRPANTSSATPAAVASEVSVIPAPVLPPAPIVIAAADRSSATGRDRLPARHVLGGRAVSDIPAEAVAAYQRAAAVIREANPECGLDWQYLAAIGRVETNHGSANGSHLSPTGQATPAIFGPTLTMPDTDAGVFDLDKRNDRAVGPMQFIPATWSAVGVDGNGDKRRDPQNISDAALGSGVYLCAADGDLTSVAGRASAAWSYNHSKPYGRLVEAIYQAYLHDTSPEAAVIAARMVAVDPVRSAHPTDAGDKGHGGNKDENGEKGSDGPGMTTGNSAASHWHAVGDGPKSPHQPATHPSTSPSTGPSQSPTQGSGQGSGSPPSPSTDPTEQPPRALDPSQEPSQGPSPSADPSPSASTDPSLDGQ</sequence>
<protein>
    <recommendedName>
        <fullName evidence="2">Transglycosylase SLT domain-containing protein</fullName>
    </recommendedName>
</protein>
<dbReference type="PANTHER" id="PTHR30163">
    <property type="entry name" value="MEMBRANE-BOUND LYTIC MUREIN TRANSGLYCOSYLASE B"/>
    <property type="match status" value="1"/>
</dbReference>
<evidence type="ECO:0000256" key="1">
    <source>
        <dbReference type="SAM" id="MobiDB-lite"/>
    </source>
</evidence>
<dbReference type="EMBL" id="WSEK01000004">
    <property type="protein sequence ID" value="MVQ48186.1"/>
    <property type="molecule type" value="Genomic_DNA"/>
</dbReference>
<feature type="domain" description="Transglycosylase SLT" evidence="2">
    <location>
        <begin position="154"/>
        <end position="194"/>
    </location>
</feature>
<dbReference type="PANTHER" id="PTHR30163:SF8">
    <property type="entry name" value="LYTIC MUREIN TRANSGLYCOSYLASE"/>
    <property type="match status" value="1"/>
</dbReference>
<feature type="compositionally biased region" description="Low complexity" evidence="1">
    <location>
        <begin position="337"/>
        <end position="376"/>
    </location>
</feature>